<dbReference type="Pfam" id="PF08100">
    <property type="entry name" value="Dimerisation"/>
    <property type="match status" value="1"/>
</dbReference>
<dbReference type="Proteomes" id="UP000292385">
    <property type="component" value="Unassembled WGS sequence"/>
</dbReference>
<comment type="caution">
    <text evidence="7">The sequence shown here is derived from an EMBL/GenBank/DDBJ whole genome shotgun (WGS) entry which is preliminary data.</text>
</comment>
<evidence type="ECO:0000256" key="1">
    <source>
        <dbReference type="ARBA" id="ARBA00022603"/>
    </source>
</evidence>
<dbReference type="GO" id="GO:0046983">
    <property type="term" value="F:protein dimerization activity"/>
    <property type="evidence" value="ECO:0007669"/>
    <property type="project" value="InterPro"/>
</dbReference>
<evidence type="ECO:0000313" key="7">
    <source>
        <dbReference type="EMBL" id="TCC31092.1"/>
    </source>
</evidence>
<evidence type="ECO:0000313" key="6">
    <source>
        <dbReference type="EMBL" id="TCC25721.1"/>
    </source>
</evidence>
<dbReference type="InterPro" id="IPR012967">
    <property type="entry name" value="COMT_dimerisation"/>
</dbReference>
<name>A0A4V2M394_9ACTN</name>
<evidence type="ECO:0000256" key="3">
    <source>
        <dbReference type="ARBA" id="ARBA00022691"/>
    </source>
</evidence>
<dbReference type="GO" id="GO:0008171">
    <property type="term" value="F:O-methyltransferase activity"/>
    <property type="evidence" value="ECO:0007669"/>
    <property type="project" value="InterPro"/>
</dbReference>
<evidence type="ECO:0000313" key="8">
    <source>
        <dbReference type="Proteomes" id="UP000292385"/>
    </source>
</evidence>
<evidence type="ECO:0000259" key="5">
    <source>
        <dbReference type="Pfam" id="PF08100"/>
    </source>
</evidence>
<dbReference type="CDD" id="cd02440">
    <property type="entry name" value="AdoMet_MTases"/>
    <property type="match status" value="1"/>
</dbReference>
<dbReference type="GO" id="GO:0032259">
    <property type="term" value="P:methylation"/>
    <property type="evidence" value="ECO:0007669"/>
    <property type="project" value="UniProtKB-KW"/>
</dbReference>
<dbReference type="AlphaFoldDB" id="A0A4V2M394"/>
<feature type="domain" description="O-methyltransferase C-terminal" evidence="4">
    <location>
        <begin position="100"/>
        <end position="310"/>
    </location>
</feature>
<keyword evidence="8" id="KW-1185">Reference proteome</keyword>
<reference evidence="8 9" key="1">
    <citation type="submission" date="2019-02" db="EMBL/GenBank/DDBJ databases">
        <title>Kribbella capetownensis sp. nov. and Kribbella speibonae sp. nov., isolated from soil.</title>
        <authorList>
            <person name="Curtis S.M."/>
            <person name="Norton I."/>
            <person name="Everest G.J."/>
            <person name="Meyers P.R."/>
        </authorList>
    </citation>
    <scope>NUCLEOTIDE SEQUENCE [LARGE SCALE GENOMIC DNA]</scope>
    <source>
        <strain evidence="6 8">SK5</strain>
        <strain evidence="7 9">YM55</strain>
    </source>
</reference>
<keyword evidence="3" id="KW-0949">S-adenosyl-L-methionine</keyword>
<dbReference type="InterPro" id="IPR036390">
    <property type="entry name" value="WH_DNA-bd_sf"/>
</dbReference>
<evidence type="ECO:0000259" key="4">
    <source>
        <dbReference type="Pfam" id="PF00891"/>
    </source>
</evidence>
<dbReference type="InterPro" id="IPR029063">
    <property type="entry name" value="SAM-dependent_MTases_sf"/>
</dbReference>
<organism evidence="7 9">
    <name type="scientific">Kribbella speibonae</name>
    <dbReference type="NCBI Taxonomy" id="1572660"/>
    <lineage>
        <taxon>Bacteria</taxon>
        <taxon>Bacillati</taxon>
        <taxon>Actinomycetota</taxon>
        <taxon>Actinomycetes</taxon>
        <taxon>Propionibacteriales</taxon>
        <taxon>Kribbellaceae</taxon>
        <taxon>Kribbella</taxon>
    </lineage>
</organism>
<feature type="domain" description="O-methyltransferase dimerisation" evidence="5">
    <location>
        <begin position="1"/>
        <end position="78"/>
    </location>
</feature>
<gene>
    <name evidence="6" type="ORF">E0H58_10950</name>
    <name evidence="7" type="ORF">E0H92_37770</name>
</gene>
<dbReference type="InterPro" id="IPR036388">
    <property type="entry name" value="WH-like_DNA-bd_sf"/>
</dbReference>
<evidence type="ECO:0000256" key="2">
    <source>
        <dbReference type="ARBA" id="ARBA00022679"/>
    </source>
</evidence>
<sequence>MQLSIGFWSFKALATADELGLFARLSGTDGRTVDELAKLLDLDQRPTEMLVTACASLGLLERRDGRYVNSELAEAFLVPGKDHHFGGWVQMLDRRLYPAWGKLTDAVRTNRPTSWNPDEQPHLFASEDPELLALFWEAMHSLSTLTARELGVHVDLSDSTALLDVGGGSGAYDIELCRRYPNLRATVFDLPPVCDIAAGKLKAAGYEDRITVAPGDFLTDPELPAGHDVVLLSMIMHDWAPEQNLEILRKCFAALPSGGRIVISELLVNDEKTGPPAATLMSLNMLVETVGGRNYTAAEYEHWLRTAGFQNPQTTTFEAPGANGAVTAQKP</sequence>
<dbReference type="EMBL" id="SJJY01000002">
    <property type="protein sequence ID" value="TCC25721.1"/>
    <property type="molecule type" value="Genomic_DNA"/>
</dbReference>
<dbReference type="InterPro" id="IPR016461">
    <property type="entry name" value="COMT-like"/>
</dbReference>
<dbReference type="PANTHER" id="PTHR43712">
    <property type="entry name" value="PUTATIVE (AFU_ORTHOLOGUE AFUA_4G14580)-RELATED"/>
    <property type="match status" value="1"/>
</dbReference>
<dbReference type="Proteomes" id="UP000294225">
    <property type="component" value="Unassembled WGS sequence"/>
</dbReference>
<dbReference type="EMBL" id="SJKC01000007">
    <property type="protein sequence ID" value="TCC31092.1"/>
    <property type="molecule type" value="Genomic_DNA"/>
</dbReference>
<dbReference type="SUPFAM" id="SSF53335">
    <property type="entry name" value="S-adenosyl-L-methionine-dependent methyltransferases"/>
    <property type="match status" value="1"/>
</dbReference>
<evidence type="ECO:0000313" key="9">
    <source>
        <dbReference type="Proteomes" id="UP000294225"/>
    </source>
</evidence>
<protein>
    <submittedName>
        <fullName evidence="7">Methyltransferase domain-containing protein</fullName>
    </submittedName>
</protein>
<dbReference type="InterPro" id="IPR001077">
    <property type="entry name" value="COMT_C"/>
</dbReference>
<dbReference type="PANTHER" id="PTHR43712:SF2">
    <property type="entry name" value="O-METHYLTRANSFERASE CICE"/>
    <property type="match status" value="1"/>
</dbReference>
<dbReference type="SUPFAM" id="SSF46785">
    <property type="entry name" value="Winged helix' DNA-binding domain"/>
    <property type="match status" value="1"/>
</dbReference>
<accession>A0A4V2M394</accession>
<dbReference type="Gene3D" id="1.10.10.10">
    <property type="entry name" value="Winged helix-like DNA-binding domain superfamily/Winged helix DNA-binding domain"/>
    <property type="match status" value="1"/>
</dbReference>
<proteinExistence type="predicted"/>
<dbReference type="Gene3D" id="3.40.50.150">
    <property type="entry name" value="Vaccinia Virus protein VP39"/>
    <property type="match status" value="1"/>
</dbReference>
<dbReference type="Pfam" id="PF00891">
    <property type="entry name" value="Methyltransf_2"/>
    <property type="match status" value="1"/>
</dbReference>
<keyword evidence="1 7" id="KW-0489">Methyltransferase</keyword>
<dbReference type="PROSITE" id="PS51683">
    <property type="entry name" value="SAM_OMT_II"/>
    <property type="match status" value="1"/>
</dbReference>
<keyword evidence="2 7" id="KW-0808">Transferase</keyword>